<dbReference type="InterPro" id="IPR001670">
    <property type="entry name" value="ADH_Fe/GldA"/>
</dbReference>
<dbReference type="PANTHER" id="PTHR43633:SF1">
    <property type="entry name" value="ALCOHOL DEHYDROGENASE YQHD"/>
    <property type="match status" value="1"/>
</dbReference>
<evidence type="ECO:0000256" key="1">
    <source>
        <dbReference type="ARBA" id="ARBA00007358"/>
    </source>
</evidence>
<accession>A0A8J6NBG9</accession>
<feature type="domain" description="Alcohol dehydrogenase iron-type/glycerol dehydrogenase GldA" evidence="3">
    <location>
        <begin position="9"/>
        <end position="120"/>
    </location>
</feature>
<gene>
    <name evidence="4" type="ORF">H8E41_04135</name>
</gene>
<reference evidence="4 5" key="1">
    <citation type="submission" date="2020-08" db="EMBL/GenBank/DDBJ databases">
        <title>Bridging the membrane lipid divide: bacteria of the FCB group superphylum have the potential to synthesize archaeal ether lipids.</title>
        <authorList>
            <person name="Villanueva L."/>
            <person name="Von Meijenfeldt F.A.B."/>
            <person name="Westbye A.B."/>
            <person name="Yadav S."/>
            <person name="Hopmans E.C."/>
            <person name="Dutilh B.E."/>
            <person name="Sinninghe Damste J.S."/>
        </authorList>
    </citation>
    <scope>NUCLEOTIDE SEQUENCE [LARGE SCALE GENOMIC DNA]</scope>
    <source>
        <strain evidence="4">NIOZ-UU47</strain>
    </source>
</reference>
<name>A0A8J6NBG9_9BACT</name>
<evidence type="ECO:0000256" key="2">
    <source>
        <dbReference type="ARBA" id="ARBA00023002"/>
    </source>
</evidence>
<feature type="non-terminal residue" evidence="4">
    <location>
        <position position="123"/>
    </location>
</feature>
<dbReference type="GO" id="GO:0005829">
    <property type="term" value="C:cytosol"/>
    <property type="evidence" value="ECO:0007669"/>
    <property type="project" value="TreeGrafter"/>
</dbReference>
<dbReference type="SUPFAM" id="SSF56796">
    <property type="entry name" value="Dehydroquinate synthase-like"/>
    <property type="match status" value="1"/>
</dbReference>
<evidence type="ECO:0000259" key="3">
    <source>
        <dbReference type="Pfam" id="PF00465"/>
    </source>
</evidence>
<dbReference type="GO" id="GO:1990362">
    <property type="term" value="F:butanol dehydrogenase (NAD+) activity"/>
    <property type="evidence" value="ECO:0007669"/>
    <property type="project" value="InterPro"/>
</dbReference>
<sequence length="123" mass="13218">MQNFVLQNPTTVIFGTDTVKQIGRETSQLGKKALLVYGRESIRKSGLYDTVKASLENEGVEVTDHSGVQSNPVLGHVRQGIETVKKNHIDVIVAVGGGSVIDSAKAIGAGSLVDHDVWQFFRG</sequence>
<dbReference type="GO" id="GO:0046872">
    <property type="term" value="F:metal ion binding"/>
    <property type="evidence" value="ECO:0007669"/>
    <property type="project" value="InterPro"/>
</dbReference>
<dbReference type="AlphaFoldDB" id="A0A8J6NBG9"/>
<dbReference type="InterPro" id="IPR044731">
    <property type="entry name" value="BDH-like"/>
</dbReference>
<proteinExistence type="inferred from homology"/>
<dbReference type="Proteomes" id="UP000614424">
    <property type="component" value="Unassembled WGS sequence"/>
</dbReference>
<comment type="similarity">
    <text evidence="1">Belongs to the iron-containing alcohol dehydrogenase family.</text>
</comment>
<dbReference type="GO" id="GO:1990002">
    <property type="term" value="F:methylglyoxal reductase (NADPH) (acetol producing) activity"/>
    <property type="evidence" value="ECO:0007669"/>
    <property type="project" value="TreeGrafter"/>
</dbReference>
<keyword evidence="2" id="KW-0560">Oxidoreductase</keyword>
<dbReference type="Gene3D" id="3.40.50.1970">
    <property type="match status" value="1"/>
</dbReference>
<evidence type="ECO:0000313" key="4">
    <source>
        <dbReference type="EMBL" id="MBC8317070.1"/>
    </source>
</evidence>
<dbReference type="Pfam" id="PF00465">
    <property type="entry name" value="Fe-ADH"/>
    <property type="match status" value="1"/>
</dbReference>
<dbReference type="PANTHER" id="PTHR43633">
    <property type="entry name" value="ALCOHOL DEHYDROGENASE YQHD"/>
    <property type="match status" value="1"/>
</dbReference>
<organism evidence="4 5">
    <name type="scientific">Candidatus Desulfobia pelagia</name>
    <dbReference type="NCBI Taxonomy" id="2841692"/>
    <lineage>
        <taxon>Bacteria</taxon>
        <taxon>Pseudomonadati</taxon>
        <taxon>Thermodesulfobacteriota</taxon>
        <taxon>Desulfobulbia</taxon>
        <taxon>Desulfobulbales</taxon>
        <taxon>Desulfobulbaceae</taxon>
        <taxon>Candidatus Desulfobia</taxon>
    </lineage>
</organism>
<dbReference type="GO" id="GO:0008106">
    <property type="term" value="F:alcohol dehydrogenase (NADP+) activity"/>
    <property type="evidence" value="ECO:0007669"/>
    <property type="project" value="TreeGrafter"/>
</dbReference>
<comment type="caution">
    <text evidence="4">The sequence shown here is derived from an EMBL/GenBank/DDBJ whole genome shotgun (WGS) entry which is preliminary data.</text>
</comment>
<dbReference type="FunFam" id="3.40.50.1970:FF:000003">
    <property type="entry name" value="Alcohol dehydrogenase, iron-containing"/>
    <property type="match status" value="1"/>
</dbReference>
<protein>
    <submittedName>
        <fullName evidence="4">Iron-containing alcohol dehydrogenase</fullName>
    </submittedName>
</protein>
<dbReference type="EMBL" id="JACNJZ010000068">
    <property type="protein sequence ID" value="MBC8317070.1"/>
    <property type="molecule type" value="Genomic_DNA"/>
</dbReference>
<evidence type="ECO:0000313" key="5">
    <source>
        <dbReference type="Proteomes" id="UP000614424"/>
    </source>
</evidence>